<evidence type="ECO:0008006" key="9">
    <source>
        <dbReference type="Google" id="ProtNLM"/>
    </source>
</evidence>
<keyword evidence="4 6" id="KW-1133">Transmembrane helix</keyword>
<feature type="transmembrane region" description="Helical" evidence="6">
    <location>
        <begin position="219"/>
        <end position="241"/>
    </location>
</feature>
<dbReference type="EMBL" id="KQ947404">
    <property type="protein sequence ID" value="KUJ24430.1"/>
    <property type="molecule type" value="Genomic_DNA"/>
</dbReference>
<evidence type="ECO:0000313" key="7">
    <source>
        <dbReference type="EMBL" id="KUJ24430.1"/>
    </source>
</evidence>
<feature type="transmembrane region" description="Helical" evidence="6">
    <location>
        <begin position="190"/>
        <end position="207"/>
    </location>
</feature>
<evidence type="ECO:0000256" key="2">
    <source>
        <dbReference type="ARBA" id="ARBA00006757"/>
    </source>
</evidence>
<comment type="similarity">
    <text evidence="2">Belongs to the paxB family.</text>
</comment>
<reference evidence="7 8" key="1">
    <citation type="submission" date="2015-10" db="EMBL/GenBank/DDBJ databases">
        <title>Full genome of DAOMC 229536 Phialocephala scopiformis, a fungal endophyte of spruce producing the potent anti-insectan compound rugulosin.</title>
        <authorList>
            <consortium name="DOE Joint Genome Institute"/>
            <person name="Walker A.K."/>
            <person name="Frasz S.L."/>
            <person name="Seifert K.A."/>
            <person name="Miller J.D."/>
            <person name="Mondo S.J."/>
            <person name="Labutti K."/>
            <person name="Lipzen A."/>
            <person name="Dockter R."/>
            <person name="Kennedy M."/>
            <person name="Grigoriev I.V."/>
            <person name="Spatafora J.W."/>
        </authorList>
    </citation>
    <scope>NUCLEOTIDE SEQUENCE [LARGE SCALE GENOMIC DNA]</scope>
    <source>
        <strain evidence="7 8">CBS 120377</strain>
    </source>
</reference>
<feature type="transmembrane region" description="Helical" evidence="6">
    <location>
        <begin position="75"/>
        <end position="93"/>
    </location>
</feature>
<protein>
    <recommendedName>
        <fullName evidence="9">Terpene cyclase</fullName>
    </recommendedName>
</protein>
<comment type="subcellular location">
    <subcellularLocation>
        <location evidence="1">Membrane</location>
        <topology evidence="1">Multi-pass membrane protein</topology>
    </subcellularLocation>
</comment>
<dbReference type="AlphaFoldDB" id="A0A194XVT8"/>
<dbReference type="PANTHER" id="PTHR42038:SF2">
    <property type="entry name" value="TERPENE CYCLASE AUSL"/>
    <property type="match status" value="1"/>
</dbReference>
<feature type="transmembrane region" description="Helical" evidence="6">
    <location>
        <begin position="113"/>
        <end position="133"/>
    </location>
</feature>
<sequence length="270" mass="31061">MGSNDISPPHVPSYVVPVSNALLQAGGGLWTITYILMARQSFKDRTYGMPFFALALNFAWEIVYALYVAEMPLERFVFTVWLLLDCAMVYGLLTSGKEEWNHAPSMKKYLGTIFWITTIWCTVGHWAFAKWWLDNDVGQKEGKFYMGRVGPDTTELGFWSALICQVNLSAASLVMLLVRQHTGGVSWKIWGSRMLGSVFGLYGNYGWEWWMWREAHEYFMSPFAVFMWVTCLVCDLVYPFFFARIRRTEKVLLDGRKAPGSIEIEGKKSR</sequence>
<dbReference type="PANTHER" id="PTHR42038">
    <property type="match status" value="1"/>
</dbReference>
<keyword evidence="8" id="KW-1185">Reference proteome</keyword>
<dbReference type="KEGG" id="psco:LY89DRAFT_679574"/>
<evidence type="ECO:0000256" key="5">
    <source>
        <dbReference type="ARBA" id="ARBA00023136"/>
    </source>
</evidence>
<evidence type="ECO:0000256" key="3">
    <source>
        <dbReference type="ARBA" id="ARBA00022692"/>
    </source>
</evidence>
<gene>
    <name evidence="7" type="ORF">LY89DRAFT_679574</name>
</gene>
<proteinExistence type="inferred from homology"/>
<dbReference type="GO" id="GO:0016829">
    <property type="term" value="F:lyase activity"/>
    <property type="evidence" value="ECO:0007669"/>
    <property type="project" value="InterPro"/>
</dbReference>
<evidence type="ECO:0000256" key="4">
    <source>
        <dbReference type="ARBA" id="ARBA00022989"/>
    </source>
</evidence>
<dbReference type="RefSeq" id="XP_018078785.1">
    <property type="nucleotide sequence ID" value="XM_018213899.1"/>
</dbReference>
<evidence type="ECO:0000256" key="1">
    <source>
        <dbReference type="ARBA" id="ARBA00004141"/>
    </source>
</evidence>
<keyword evidence="3 6" id="KW-0812">Transmembrane</keyword>
<accession>A0A194XVT8</accession>
<dbReference type="Proteomes" id="UP000070700">
    <property type="component" value="Unassembled WGS sequence"/>
</dbReference>
<evidence type="ECO:0000313" key="8">
    <source>
        <dbReference type="Proteomes" id="UP000070700"/>
    </source>
</evidence>
<name>A0A194XVT8_MOLSC</name>
<dbReference type="InterPro" id="IPR039020">
    <property type="entry name" value="PaxB-like"/>
</dbReference>
<feature type="transmembrane region" description="Helical" evidence="6">
    <location>
        <begin position="156"/>
        <end position="178"/>
    </location>
</feature>
<keyword evidence="5 6" id="KW-0472">Membrane</keyword>
<feature type="transmembrane region" description="Helical" evidence="6">
    <location>
        <begin position="49"/>
        <end position="69"/>
    </location>
</feature>
<dbReference type="Pfam" id="PF25129">
    <property type="entry name" value="Pyr4-TMTC"/>
    <property type="match status" value="1"/>
</dbReference>
<dbReference type="InParanoid" id="A0A194XVT8"/>
<evidence type="ECO:0000256" key="6">
    <source>
        <dbReference type="SAM" id="Phobius"/>
    </source>
</evidence>
<dbReference type="OrthoDB" id="5294024at2759"/>
<organism evidence="7 8">
    <name type="scientific">Mollisia scopiformis</name>
    <name type="common">Conifer needle endophyte fungus</name>
    <name type="synonym">Phialocephala scopiformis</name>
    <dbReference type="NCBI Taxonomy" id="149040"/>
    <lineage>
        <taxon>Eukaryota</taxon>
        <taxon>Fungi</taxon>
        <taxon>Dikarya</taxon>
        <taxon>Ascomycota</taxon>
        <taxon>Pezizomycotina</taxon>
        <taxon>Leotiomycetes</taxon>
        <taxon>Helotiales</taxon>
        <taxon>Mollisiaceae</taxon>
        <taxon>Mollisia</taxon>
    </lineage>
</organism>
<feature type="transmembrane region" description="Helical" evidence="6">
    <location>
        <begin position="14"/>
        <end position="37"/>
    </location>
</feature>
<dbReference type="GO" id="GO:0016020">
    <property type="term" value="C:membrane"/>
    <property type="evidence" value="ECO:0007669"/>
    <property type="project" value="UniProtKB-SubCell"/>
</dbReference>
<dbReference type="GeneID" id="28823625"/>